<organism evidence="1 2">
    <name type="scientific">Helicobacter apodemus</name>
    <dbReference type="NCBI Taxonomy" id="135569"/>
    <lineage>
        <taxon>Bacteria</taxon>
        <taxon>Pseudomonadati</taxon>
        <taxon>Campylobacterota</taxon>
        <taxon>Epsilonproteobacteria</taxon>
        <taxon>Campylobacterales</taxon>
        <taxon>Helicobacteraceae</taxon>
        <taxon>Helicobacter</taxon>
    </lineage>
</organism>
<dbReference type="AlphaFoldDB" id="A0A4U8UDR9"/>
<name>A0A4U8UDR9_9HELI</name>
<protein>
    <submittedName>
        <fullName evidence="1">Uncharacterized protein</fullName>
    </submittedName>
</protein>
<dbReference type="Proteomes" id="UP000029920">
    <property type="component" value="Unassembled WGS sequence"/>
</dbReference>
<reference evidence="1 2" key="1">
    <citation type="journal article" date="2014" name="Genome Announc.">
        <title>Draft genome sequences of eight enterohepatic helicobacter species isolated from both laboratory and wild rodents.</title>
        <authorList>
            <person name="Sheh A."/>
            <person name="Shen Z."/>
            <person name="Fox J.G."/>
        </authorList>
    </citation>
    <scope>NUCLEOTIDE SEQUENCE [LARGE SCALE GENOMIC DNA]</scope>
    <source>
        <strain evidence="1 2">MIT-03-7007</strain>
    </source>
</reference>
<dbReference type="EMBL" id="JRPC02000043">
    <property type="protein sequence ID" value="TLE13389.1"/>
    <property type="molecule type" value="Genomic_DNA"/>
</dbReference>
<keyword evidence="2" id="KW-1185">Reference proteome</keyword>
<evidence type="ECO:0000313" key="2">
    <source>
        <dbReference type="Proteomes" id="UP000029920"/>
    </source>
</evidence>
<proteinExistence type="predicted"/>
<evidence type="ECO:0000313" key="1">
    <source>
        <dbReference type="EMBL" id="TLE13389.1"/>
    </source>
</evidence>
<dbReference type="RefSeq" id="WP_034554964.1">
    <property type="nucleotide sequence ID" value="NZ_JRPC02000043.1"/>
</dbReference>
<sequence>MNKIIDEHIQNLSSKYGVSEAEVVNTIEQSLSTLLGRVQINSYRDNGNYIFYKTLINRFNEYRESIVSLKSHQKDRLQKILTKNLKYLAKNKNLEKIKYAIQNEYGIISGEVVKKNKNGYFIATKFGIAYAPNNKLIVLERKRGLYTNKSIINFHIHSIQKRDNLIILDRISHHIILRDIQQIFSNPKEIIHIERNFNKIKLISKSNLPKKEIIELAKLYRERVRVEVIR</sequence>
<gene>
    <name evidence="1" type="ORF">LS72_009970</name>
</gene>
<accession>A0A4U8UDR9</accession>
<comment type="caution">
    <text evidence="1">The sequence shown here is derived from an EMBL/GenBank/DDBJ whole genome shotgun (WGS) entry which is preliminary data.</text>
</comment>